<dbReference type="SUPFAM" id="SSF103025">
    <property type="entry name" value="Folate-binding domain"/>
    <property type="match status" value="1"/>
</dbReference>
<dbReference type="EMBL" id="MDEK01000012">
    <property type="protein sequence ID" value="PPU81614.1"/>
    <property type="molecule type" value="Genomic_DNA"/>
</dbReference>
<dbReference type="OrthoDB" id="9796287at2"/>
<dbReference type="RefSeq" id="WP_029562042.1">
    <property type="nucleotide sequence ID" value="NZ_CP132343.1"/>
</dbReference>
<comment type="caution">
    <text evidence="2">The sequence shown here is derived from an EMBL/GenBank/DDBJ whole genome shotgun (WGS) entry which is preliminary data.</text>
</comment>
<dbReference type="Gene3D" id="2.40.30.160">
    <property type="match status" value="1"/>
</dbReference>
<dbReference type="AlphaFoldDB" id="A0A2P5Z237"/>
<dbReference type="InterPro" id="IPR027266">
    <property type="entry name" value="TrmE/GcvT-like"/>
</dbReference>
<dbReference type="InterPro" id="IPR017703">
    <property type="entry name" value="YgfZ/GCV_T_CS"/>
</dbReference>
<dbReference type="GeneID" id="93878705"/>
<gene>
    <name evidence="2" type="ORF">XsacCFBP4641_13640</name>
</gene>
<evidence type="ECO:0000313" key="2">
    <source>
        <dbReference type="EMBL" id="PPU81614.1"/>
    </source>
</evidence>
<name>A0A2P5Z237_9XANT</name>
<accession>A0A2P5Z237</accession>
<dbReference type="NCBIfam" id="TIGR03317">
    <property type="entry name" value="ygfZ_signature"/>
    <property type="match status" value="1"/>
</dbReference>
<protein>
    <submittedName>
        <fullName evidence="2">Folate-binding protein</fullName>
    </submittedName>
</protein>
<evidence type="ECO:0000313" key="3">
    <source>
        <dbReference type="Proteomes" id="UP000247346"/>
    </source>
</evidence>
<evidence type="ECO:0000256" key="1">
    <source>
        <dbReference type="ARBA" id="ARBA00022946"/>
    </source>
</evidence>
<dbReference type="InterPro" id="IPR045179">
    <property type="entry name" value="YgfZ/GcvT"/>
</dbReference>
<dbReference type="Proteomes" id="UP000247346">
    <property type="component" value="Unassembled WGS sequence"/>
</dbReference>
<organism evidence="2 3">
    <name type="scientific">Xanthomonas sacchari</name>
    <dbReference type="NCBI Taxonomy" id="56458"/>
    <lineage>
        <taxon>Bacteria</taxon>
        <taxon>Pseudomonadati</taxon>
        <taxon>Pseudomonadota</taxon>
        <taxon>Gammaproteobacteria</taxon>
        <taxon>Lysobacterales</taxon>
        <taxon>Lysobacteraceae</taxon>
        <taxon>Xanthomonas</taxon>
    </lineage>
</organism>
<proteinExistence type="predicted"/>
<dbReference type="GO" id="GO:0016226">
    <property type="term" value="P:iron-sulfur cluster assembly"/>
    <property type="evidence" value="ECO:0007669"/>
    <property type="project" value="TreeGrafter"/>
</dbReference>
<sequence>MPDNLNLESGGFSALPHLQYVALRGPDAAAFAHAQFANDVQALAPGQWQWNAWLTAKGRVIAVFALLRQADDALLMLLADGGAEELATALGRFVFRRKLRVTVEDTLHAFGRLSVPEQARGAASARDEAGVIELDMGGDGLPRTLRLVPAPVADAPAADPALAQAWRAADLRLGLARLAPSQREQWTPQQLGLDRLHAFSVKKGCYPGQEIVARTHFLGKAKRAAQLLEVDATVAIDAPVLRDGQPFGSVVSVAGTLALAVLPLEEAPPAGLDVDGHPARWQPLVDGLAR</sequence>
<dbReference type="PANTHER" id="PTHR22602">
    <property type="entry name" value="TRANSFERASE CAF17, MITOCHONDRIAL-RELATED"/>
    <property type="match status" value="1"/>
</dbReference>
<dbReference type="Gene3D" id="3.30.1360.120">
    <property type="entry name" value="Probable tRNA modification gtpase trme, domain 1"/>
    <property type="match status" value="1"/>
</dbReference>
<keyword evidence="1" id="KW-0809">Transit peptide</keyword>
<reference evidence="2 3" key="1">
    <citation type="submission" date="2016-08" db="EMBL/GenBank/DDBJ databases">
        <authorList>
            <person name="Seilhamer J.J."/>
        </authorList>
    </citation>
    <scope>NUCLEOTIDE SEQUENCE [LARGE SCALE GENOMIC DNA]</scope>
    <source>
        <strain evidence="2 3">CFBP4641</strain>
    </source>
</reference>
<dbReference type="PANTHER" id="PTHR22602:SF0">
    <property type="entry name" value="TRANSFERASE CAF17, MITOCHONDRIAL-RELATED"/>
    <property type="match status" value="1"/>
</dbReference>